<dbReference type="AlphaFoldDB" id="A0A8J5ESB6"/>
<evidence type="ECO:0000256" key="4">
    <source>
        <dbReference type="SAM" id="SignalP"/>
    </source>
</evidence>
<dbReference type="InterPro" id="IPR045000">
    <property type="entry name" value="TR"/>
</dbReference>
<dbReference type="Proteomes" id="UP000734854">
    <property type="component" value="Unassembled WGS sequence"/>
</dbReference>
<dbReference type="SUPFAM" id="SSF51735">
    <property type="entry name" value="NAD(P)-binding Rossmann-fold domains"/>
    <property type="match status" value="1"/>
</dbReference>
<gene>
    <name evidence="5" type="ORF">ZIOFF_075980</name>
</gene>
<keyword evidence="2" id="KW-0560">Oxidoreductase</keyword>
<dbReference type="InterPro" id="IPR020904">
    <property type="entry name" value="Sc_DH/Rdtase_CS"/>
</dbReference>
<evidence type="ECO:0000313" key="6">
    <source>
        <dbReference type="Proteomes" id="UP000734854"/>
    </source>
</evidence>
<dbReference type="EMBL" id="JACMSC010000184">
    <property type="protein sequence ID" value="KAG6466226.1"/>
    <property type="molecule type" value="Genomic_DNA"/>
</dbReference>
<dbReference type="PROSITE" id="PS00061">
    <property type="entry name" value="ADH_SHORT"/>
    <property type="match status" value="1"/>
</dbReference>
<dbReference type="FunFam" id="3.40.50.720:FF:000084">
    <property type="entry name" value="Short-chain dehydrogenase reductase"/>
    <property type="match status" value="1"/>
</dbReference>
<accession>A0A8J5ESB6</accession>
<dbReference type="InterPro" id="IPR002347">
    <property type="entry name" value="SDR_fam"/>
</dbReference>
<keyword evidence="6" id="KW-1185">Reference proteome</keyword>
<dbReference type="InterPro" id="IPR036291">
    <property type="entry name" value="NAD(P)-bd_dom_sf"/>
</dbReference>
<organism evidence="5 6">
    <name type="scientific">Zingiber officinale</name>
    <name type="common">Ginger</name>
    <name type="synonym">Amomum zingiber</name>
    <dbReference type="NCBI Taxonomy" id="94328"/>
    <lineage>
        <taxon>Eukaryota</taxon>
        <taxon>Viridiplantae</taxon>
        <taxon>Streptophyta</taxon>
        <taxon>Embryophyta</taxon>
        <taxon>Tracheophyta</taxon>
        <taxon>Spermatophyta</taxon>
        <taxon>Magnoliopsida</taxon>
        <taxon>Liliopsida</taxon>
        <taxon>Zingiberales</taxon>
        <taxon>Zingiberaceae</taxon>
        <taxon>Zingiber</taxon>
    </lineage>
</organism>
<reference evidence="5 6" key="1">
    <citation type="submission" date="2020-08" db="EMBL/GenBank/DDBJ databases">
        <title>Plant Genome Project.</title>
        <authorList>
            <person name="Zhang R.-G."/>
        </authorList>
    </citation>
    <scope>NUCLEOTIDE SEQUENCE [LARGE SCALE GENOMIC DNA]</scope>
    <source>
        <tissue evidence="5">Rhizome</tissue>
    </source>
</reference>
<protein>
    <submittedName>
        <fullName evidence="5">Uncharacterized protein</fullName>
    </submittedName>
</protein>
<evidence type="ECO:0000256" key="2">
    <source>
        <dbReference type="ARBA" id="ARBA00023002"/>
    </source>
</evidence>
<feature type="signal peptide" evidence="4">
    <location>
        <begin position="1"/>
        <end position="23"/>
    </location>
</feature>
<dbReference type="Gene3D" id="3.40.50.720">
    <property type="entry name" value="NAD(P)-binding Rossmann-like Domain"/>
    <property type="match status" value="1"/>
</dbReference>
<dbReference type="PANTHER" id="PTHR42898:SF6">
    <property type="entry name" value="NADP-DEPENDENT MANNITOL DEHYDROGENASE"/>
    <property type="match status" value="1"/>
</dbReference>
<evidence type="ECO:0000256" key="1">
    <source>
        <dbReference type="ARBA" id="ARBA00022857"/>
    </source>
</evidence>
<sequence length="427" mass="46204">MPINLRSGWCSFLSSLLPIISRALTSQQMADHRSSHEIGLAAPEIGRHLLEATDRGKSSSSVDFLSRTSANSNTPVVMHGNLQLNSDTHRNNQTLPFFHCPEKWSGQKLSARVTHFNSWVPASVTTPQAGLISPAPTFVSAWAKPSTSTNDKKFHSEDRSMSSDQEHTPIDTTRWSLAGTTALVTGGSKGIGYAIVEELARLGSAVHTRARSEADLKKCLQKWLGSKLKVTGSVCDVSSPSEREKLMATVKSQFDGKLNILVNNAGTGVLKPTVEQTLEDFKLVISTNLESAFHLSQLAYPLLRACGGGSIVFITSICGFIALDDLSVYASTKGAMNQLTRNLACEWAKDNIRTNSVAPGYIRTPLIDPLVQDEEFVARENHRVPLGRLGEPEDVAGVVAFLCLPPSCYVNGQVIVVDGGRIVNGNH</sequence>
<feature type="region of interest" description="Disordered" evidence="3">
    <location>
        <begin position="144"/>
        <end position="168"/>
    </location>
</feature>
<evidence type="ECO:0000313" key="5">
    <source>
        <dbReference type="EMBL" id="KAG6466226.1"/>
    </source>
</evidence>
<comment type="caution">
    <text evidence="5">The sequence shown here is derived from an EMBL/GenBank/DDBJ whole genome shotgun (WGS) entry which is preliminary data.</text>
</comment>
<dbReference type="PRINTS" id="PR00081">
    <property type="entry name" value="GDHRDH"/>
</dbReference>
<dbReference type="Pfam" id="PF13561">
    <property type="entry name" value="adh_short_C2"/>
    <property type="match status" value="1"/>
</dbReference>
<keyword evidence="4" id="KW-0732">Signal</keyword>
<feature type="compositionally biased region" description="Basic and acidic residues" evidence="3">
    <location>
        <begin position="150"/>
        <end position="168"/>
    </location>
</feature>
<evidence type="ECO:0000256" key="3">
    <source>
        <dbReference type="SAM" id="MobiDB-lite"/>
    </source>
</evidence>
<feature type="chain" id="PRO_5035207622" evidence="4">
    <location>
        <begin position="24"/>
        <end position="427"/>
    </location>
</feature>
<dbReference type="GO" id="GO:0016491">
    <property type="term" value="F:oxidoreductase activity"/>
    <property type="evidence" value="ECO:0007669"/>
    <property type="project" value="UniProtKB-KW"/>
</dbReference>
<name>A0A8J5ESB6_ZINOF</name>
<dbReference type="PANTHER" id="PTHR42898">
    <property type="entry name" value="TROPINONE REDUCTASE"/>
    <property type="match status" value="1"/>
</dbReference>
<dbReference type="PRINTS" id="PR00080">
    <property type="entry name" value="SDRFAMILY"/>
</dbReference>
<keyword evidence="1" id="KW-0521">NADP</keyword>
<proteinExistence type="predicted"/>